<keyword evidence="1" id="KW-0479">Metal-binding</keyword>
<dbReference type="EMBL" id="CP031422">
    <property type="protein sequence ID" value="AZS42005.1"/>
    <property type="molecule type" value="Genomic_DNA"/>
</dbReference>
<dbReference type="InterPro" id="IPR037274">
    <property type="entry name" value="Znf_CHY_sf"/>
</dbReference>
<feature type="domain" description="CHY-type" evidence="4">
    <location>
        <begin position="15"/>
        <end position="95"/>
    </location>
</feature>
<dbReference type="InterPro" id="IPR008913">
    <property type="entry name" value="Znf_CHY"/>
</dbReference>
<dbReference type="InterPro" id="IPR016694">
    <property type="entry name" value="UCP017292"/>
</dbReference>
<dbReference type="PROSITE" id="PS51266">
    <property type="entry name" value="ZF_CHY"/>
    <property type="match status" value="1"/>
</dbReference>
<reference evidence="5 6" key="1">
    <citation type="submission" date="2018-08" db="EMBL/GenBank/DDBJ databases">
        <title>Microbacterium oxydans strain HG3.</title>
        <authorList>
            <person name="ORTET P."/>
        </authorList>
    </citation>
    <scope>NUCLEOTIDE SEQUENCE [LARGE SCALE GENOMIC DNA]</scope>
    <source>
        <strain evidence="5 6">HG3</strain>
    </source>
</reference>
<dbReference type="PANTHER" id="PTHR28082:SF1">
    <property type="entry name" value="HELPER OF TIM PROTEIN 13"/>
    <property type="match status" value="1"/>
</dbReference>
<dbReference type="Proteomes" id="UP000274841">
    <property type="component" value="Chromosome"/>
</dbReference>
<dbReference type="PIRSF" id="PIRSF017292">
    <property type="entry name" value="UCP017292_Znf_CHY"/>
    <property type="match status" value="1"/>
</dbReference>
<keyword evidence="2" id="KW-0863">Zinc-finger</keyword>
<dbReference type="PANTHER" id="PTHR28082">
    <property type="entry name" value="ZINC FINGER PROTEIN"/>
    <property type="match status" value="1"/>
</dbReference>
<dbReference type="RefSeq" id="WP_233437338.1">
    <property type="nucleotide sequence ID" value="NZ_CP031422.1"/>
</dbReference>
<name>A0A3S9WPC8_9MICO</name>
<evidence type="ECO:0000256" key="3">
    <source>
        <dbReference type="ARBA" id="ARBA00022833"/>
    </source>
</evidence>
<organism evidence="5 6">
    <name type="scientific">Microbacterium oxydans</name>
    <dbReference type="NCBI Taxonomy" id="82380"/>
    <lineage>
        <taxon>Bacteria</taxon>
        <taxon>Bacillati</taxon>
        <taxon>Actinomycetota</taxon>
        <taxon>Actinomycetes</taxon>
        <taxon>Micrococcales</taxon>
        <taxon>Microbacteriaceae</taxon>
        <taxon>Microbacterium</taxon>
    </lineage>
</organism>
<protein>
    <recommendedName>
        <fullName evidence="4">CHY-type domain-containing protein</fullName>
    </recommendedName>
</protein>
<evidence type="ECO:0000256" key="2">
    <source>
        <dbReference type="ARBA" id="ARBA00022771"/>
    </source>
</evidence>
<proteinExistence type="predicted"/>
<dbReference type="InterPro" id="IPR052604">
    <property type="entry name" value="Mito_Tim_assembly_helper"/>
</dbReference>
<sequence>MSIVPDDRPRVLGPVVDDMTRCVHYQGPTDIIAIRFACCGEYYPCHRCHEETVKHATQQWAAHERDRRAILCGACGHELTIAEYFAATACPRCSALFNERCALHREHYFQLDRS</sequence>
<evidence type="ECO:0000313" key="6">
    <source>
        <dbReference type="Proteomes" id="UP000274841"/>
    </source>
</evidence>
<gene>
    <name evidence="5" type="ORF">CVS54_03367</name>
</gene>
<dbReference type="AlphaFoldDB" id="A0A3S9WPC8"/>
<evidence type="ECO:0000313" key="5">
    <source>
        <dbReference type="EMBL" id="AZS42005.1"/>
    </source>
</evidence>
<dbReference type="KEGG" id="moy:CVS54_03367"/>
<dbReference type="GO" id="GO:0008270">
    <property type="term" value="F:zinc ion binding"/>
    <property type="evidence" value="ECO:0007669"/>
    <property type="project" value="UniProtKB-KW"/>
</dbReference>
<accession>A0A3S9WPC8</accession>
<evidence type="ECO:0000259" key="4">
    <source>
        <dbReference type="PROSITE" id="PS51266"/>
    </source>
</evidence>
<keyword evidence="3" id="KW-0862">Zinc</keyword>
<dbReference type="SUPFAM" id="SSF161219">
    <property type="entry name" value="CHY zinc finger-like"/>
    <property type="match status" value="1"/>
</dbReference>
<evidence type="ECO:0000256" key="1">
    <source>
        <dbReference type="ARBA" id="ARBA00022723"/>
    </source>
</evidence>
<dbReference type="GO" id="GO:0045041">
    <property type="term" value="P:protein import into mitochondrial intermembrane space"/>
    <property type="evidence" value="ECO:0007669"/>
    <property type="project" value="TreeGrafter"/>
</dbReference>
<dbReference type="Pfam" id="PF05495">
    <property type="entry name" value="zf-CHY"/>
    <property type="match status" value="1"/>
</dbReference>